<proteinExistence type="predicted"/>
<dbReference type="SUPFAM" id="SSF48452">
    <property type="entry name" value="TPR-like"/>
    <property type="match status" value="1"/>
</dbReference>
<feature type="compositionally biased region" description="Low complexity" evidence="1">
    <location>
        <begin position="346"/>
        <end position="357"/>
    </location>
</feature>
<reference evidence="3 4" key="1">
    <citation type="submission" date="2019-02" db="EMBL/GenBank/DDBJ databases">
        <title>Deep-cultivation of Planctomycetes and their phenomic and genomic characterization uncovers novel biology.</title>
        <authorList>
            <person name="Wiegand S."/>
            <person name="Jogler M."/>
            <person name="Boedeker C."/>
            <person name="Pinto D."/>
            <person name="Vollmers J."/>
            <person name="Rivas-Marin E."/>
            <person name="Kohn T."/>
            <person name="Peeters S.H."/>
            <person name="Heuer A."/>
            <person name="Rast P."/>
            <person name="Oberbeckmann S."/>
            <person name="Bunk B."/>
            <person name="Jeske O."/>
            <person name="Meyerdierks A."/>
            <person name="Storesund J.E."/>
            <person name="Kallscheuer N."/>
            <person name="Luecker S."/>
            <person name="Lage O.M."/>
            <person name="Pohl T."/>
            <person name="Merkel B.J."/>
            <person name="Hornburger P."/>
            <person name="Mueller R.-W."/>
            <person name="Bruemmer F."/>
            <person name="Labrenz M."/>
            <person name="Spormann A.M."/>
            <person name="Op Den Camp H."/>
            <person name="Overmann J."/>
            <person name="Amann R."/>
            <person name="Jetten M.S.M."/>
            <person name="Mascher T."/>
            <person name="Medema M.H."/>
            <person name="Devos D.P."/>
            <person name="Kaster A.-K."/>
            <person name="Ovreas L."/>
            <person name="Rohde M."/>
            <person name="Galperin M.Y."/>
            <person name="Jogler C."/>
        </authorList>
    </citation>
    <scope>NUCLEOTIDE SEQUENCE [LARGE SCALE GENOMIC DNA]</scope>
    <source>
        <strain evidence="3 4">Poly51</strain>
    </source>
</reference>
<organism evidence="3 4">
    <name type="scientific">Rubripirellula tenax</name>
    <dbReference type="NCBI Taxonomy" id="2528015"/>
    <lineage>
        <taxon>Bacteria</taxon>
        <taxon>Pseudomonadati</taxon>
        <taxon>Planctomycetota</taxon>
        <taxon>Planctomycetia</taxon>
        <taxon>Pirellulales</taxon>
        <taxon>Pirellulaceae</taxon>
        <taxon>Rubripirellula</taxon>
    </lineage>
</organism>
<feature type="chain" id="PRO_5022887341" evidence="2">
    <location>
        <begin position="25"/>
        <end position="395"/>
    </location>
</feature>
<feature type="compositionally biased region" description="Acidic residues" evidence="1">
    <location>
        <begin position="157"/>
        <end position="175"/>
    </location>
</feature>
<accession>A0A5C6EGQ8</accession>
<dbReference type="Proteomes" id="UP000318288">
    <property type="component" value="Unassembled WGS sequence"/>
</dbReference>
<sequence length="395" mass="41715" precursor="true">MRWKPRYIIGFLILFCVQGGPVFAAEVRPASAIEAETYNRGVSLFQAGKIEEAAEHFASVSAAVDPSIAARARYNLGNVRYRQAVDALATGDPNSPADPGNSNNSGASATVIERLRSAIDHYQSSLRLDPSDDDARANIESAARLIQQLDQAQSPPEDQDGQQEEQDSEQDEESKEGDPADDSKSDESSSEGDESESDDSKNDDAERGEESGGGEDAADEQESSDDPADQSAGSGQSEPSQGDSSGSPGEEASDESSSSESPGGDPEESDSGTPSAPSANGDSSDDSGQDSSMDGRSDGESDPTSNSDSKESNADKSSDEATDSKGELTASDGDLSDAPPDDGESMARMADGAADAMTPQEAKKLLQSIRDRDMLRRLRQRAAERDRRVPVDRDW</sequence>
<keyword evidence="4" id="KW-1185">Reference proteome</keyword>
<feature type="compositionally biased region" description="Basic and acidic residues" evidence="1">
    <location>
        <begin position="308"/>
        <end position="326"/>
    </location>
</feature>
<name>A0A5C6EGQ8_9BACT</name>
<feature type="compositionally biased region" description="Low complexity" evidence="1">
    <location>
        <begin position="242"/>
        <end position="264"/>
    </location>
</feature>
<dbReference type="RefSeq" id="WP_146460884.1">
    <property type="nucleotide sequence ID" value="NZ_SJPW01000007.1"/>
</dbReference>
<feature type="compositionally biased region" description="Acidic residues" evidence="1">
    <location>
        <begin position="212"/>
        <end position="228"/>
    </location>
</feature>
<evidence type="ECO:0000256" key="2">
    <source>
        <dbReference type="SAM" id="SignalP"/>
    </source>
</evidence>
<feature type="compositionally biased region" description="Acidic residues" evidence="1">
    <location>
        <begin position="188"/>
        <end position="197"/>
    </location>
</feature>
<feature type="compositionally biased region" description="Basic and acidic residues" evidence="1">
    <location>
        <begin position="198"/>
        <end position="210"/>
    </location>
</feature>
<dbReference type="Gene3D" id="1.25.40.10">
    <property type="entry name" value="Tetratricopeptide repeat domain"/>
    <property type="match status" value="1"/>
</dbReference>
<dbReference type="InterPro" id="IPR011990">
    <property type="entry name" value="TPR-like_helical_dom_sf"/>
</dbReference>
<evidence type="ECO:0000313" key="4">
    <source>
        <dbReference type="Proteomes" id="UP000318288"/>
    </source>
</evidence>
<feature type="region of interest" description="Disordered" evidence="1">
    <location>
        <begin position="149"/>
        <end position="373"/>
    </location>
</feature>
<feature type="signal peptide" evidence="2">
    <location>
        <begin position="1"/>
        <end position="24"/>
    </location>
</feature>
<feature type="compositionally biased region" description="Basic and acidic residues" evidence="1">
    <location>
        <begin position="361"/>
        <end position="373"/>
    </location>
</feature>
<evidence type="ECO:0000313" key="3">
    <source>
        <dbReference type="EMBL" id="TWU47227.1"/>
    </source>
</evidence>
<evidence type="ECO:0000256" key="1">
    <source>
        <dbReference type="SAM" id="MobiDB-lite"/>
    </source>
</evidence>
<keyword evidence="2" id="KW-0732">Signal</keyword>
<protein>
    <submittedName>
        <fullName evidence="3">Tetratricopeptide repeat protein</fullName>
    </submittedName>
</protein>
<comment type="caution">
    <text evidence="3">The sequence shown here is derived from an EMBL/GenBank/DDBJ whole genome shotgun (WGS) entry which is preliminary data.</text>
</comment>
<gene>
    <name evidence="3" type="ORF">Poly51_50260</name>
</gene>
<dbReference type="AlphaFoldDB" id="A0A5C6EGQ8"/>
<dbReference type="EMBL" id="SJPW01000007">
    <property type="protein sequence ID" value="TWU47227.1"/>
    <property type="molecule type" value="Genomic_DNA"/>
</dbReference>
<feature type="compositionally biased region" description="Basic and acidic residues" evidence="1">
    <location>
        <begin position="176"/>
        <end position="187"/>
    </location>
</feature>
<dbReference type="OrthoDB" id="292605at2"/>